<reference evidence="3 4" key="1">
    <citation type="submission" date="2023-09" db="EMBL/GenBank/DDBJ databases">
        <authorList>
            <person name="Rey-Velasco X."/>
        </authorList>
    </citation>
    <scope>NUCLEOTIDE SEQUENCE [LARGE SCALE GENOMIC DNA]</scope>
    <source>
        <strain evidence="3 4">W242</strain>
    </source>
</reference>
<dbReference type="Pfam" id="PF00551">
    <property type="entry name" value="Formyl_trans_N"/>
    <property type="match status" value="1"/>
</dbReference>
<dbReference type="InterPro" id="IPR002376">
    <property type="entry name" value="Formyl_transf_N"/>
</dbReference>
<protein>
    <submittedName>
        <fullName evidence="3">Formyltransferase family protein</fullName>
    </submittedName>
</protein>
<keyword evidence="4" id="KW-1185">Reference proteome</keyword>
<sequence>MRYAFAGDRDISIKILKCLLIRGHRPLALFVVNGQNASHSEELVRLTDLEKDLVFYGKEFTYPNNLEKLKSLNLDYIFGIHFPYIIPENVLKIPKIGFLNLHPAFLPYNKGWHTPSWSILQRTPYGATLHFMASELDKGDIIHQKQIEILPTDTADKLYKRTLALEEEVFVEAIPMLENLKPTRDLQIKDGTSHNKKDLKKIQKINLSDKVTFQEAIDFFRALTTNDISEAAYFEIGEEKFAVQIDIKKLNNEK</sequence>
<feature type="domain" description="Formyl transferase N-terminal" evidence="1">
    <location>
        <begin position="62"/>
        <end position="174"/>
    </location>
</feature>
<accession>A0ABU2YF56</accession>
<dbReference type="RefSeq" id="WP_311333598.1">
    <property type="nucleotide sequence ID" value="NZ_JAVRHZ010000007.1"/>
</dbReference>
<dbReference type="Proteomes" id="UP001254488">
    <property type="component" value="Unassembled WGS sequence"/>
</dbReference>
<dbReference type="Pfam" id="PF18216">
    <property type="entry name" value="N_formyltrans_C"/>
    <property type="match status" value="1"/>
</dbReference>
<name>A0ABU2YF56_9FLAO</name>
<dbReference type="InterPro" id="IPR040660">
    <property type="entry name" value="N_formyltrans_C"/>
</dbReference>
<feature type="domain" description="N-formyltransferase dimerization C-terminal" evidence="2">
    <location>
        <begin position="198"/>
        <end position="249"/>
    </location>
</feature>
<dbReference type="CDD" id="cd08369">
    <property type="entry name" value="FMT_core"/>
    <property type="match status" value="1"/>
</dbReference>
<evidence type="ECO:0000259" key="2">
    <source>
        <dbReference type="Pfam" id="PF18216"/>
    </source>
</evidence>
<dbReference type="SUPFAM" id="SSF53328">
    <property type="entry name" value="Formyltransferase"/>
    <property type="match status" value="1"/>
</dbReference>
<gene>
    <name evidence="3" type="ORF">RM538_11555</name>
</gene>
<dbReference type="Gene3D" id="3.40.50.12230">
    <property type="match status" value="1"/>
</dbReference>
<comment type="caution">
    <text evidence="3">The sequence shown here is derived from an EMBL/GenBank/DDBJ whole genome shotgun (WGS) entry which is preliminary data.</text>
</comment>
<dbReference type="EMBL" id="JAVRHZ010000007">
    <property type="protein sequence ID" value="MDT0556647.1"/>
    <property type="molecule type" value="Genomic_DNA"/>
</dbReference>
<evidence type="ECO:0000313" key="4">
    <source>
        <dbReference type="Proteomes" id="UP001254488"/>
    </source>
</evidence>
<organism evidence="3 4">
    <name type="scientific">Patiriisocius hiemis</name>
    <dbReference type="NCBI Taxonomy" id="3075604"/>
    <lineage>
        <taxon>Bacteria</taxon>
        <taxon>Pseudomonadati</taxon>
        <taxon>Bacteroidota</taxon>
        <taxon>Flavobacteriia</taxon>
        <taxon>Flavobacteriales</taxon>
        <taxon>Flavobacteriaceae</taxon>
        <taxon>Patiriisocius</taxon>
    </lineage>
</organism>
<proteinExistence type="predicted"/>
<evidence type="ECO:0000259" key="1">
    <source>
        <dbReference type="Pfam" id="PF00551"/>
    </source>
</evidence>
<evidence type="ECO:0000313" key="3">
    <source>
        <dbReference type="EMBL" id="MDT0556647.1"/>
    </source>
</evidence>
<dbReference type="PANTHER" id="PTHR11138">
    <property type="entry name" value="METHIONYL-TRNA FORMYLTRANSFERASE"/>
    <property type="match status" value="1"/>
</dbReference>
<dbReference type="InterPro" id="IPR036477">
    <property type="entry name" value="Formyl_transf_N_sf"/>
</dbReference>
<dbReference type="PANTHER" id="PTHR11138:SF5">
    <property type="entry name" value="METHIONYL-TRNA FORMYLTRANSFERASE, MITOCHONDRIAL"/>
    <property type="match status" value="1"/>
</dbReference>